<proteinExistence type="predicted"/>
<sequence length="301" mass="33940">MKMAGLSEFNDAAVDAVRLLKTLELRLKAFFARARRASSKIESRETSSSDRSSNLAPEESPMASPVRTSKFAPPSPTTRFSPKSPLRRLKLSSDSPLLASPKRLLSTLSNKAVPLLQRRKAEEEEKGGLWQKEILMGEKCQPLDFSGVIYYDKHGKPVSGIPPRSPRLGGRPLVQSFSFPVFAFADKYRCSYSNGLKSYVCPFYCSYSGYQDELLWGAAWLHKATKNPAYLNYIQVKGQTLGVNETDNTFRWDNQHVGARILLSLKPNTPQQKTLVIDTNMTRVKKESLTDLFWSSFHYCQ</sequence>
<protein>
    <submittedName>
        <fullName evidence="1">Uncharacterized protein</fullName>
    </submittedName>
</protein>
<gene>
    <name evidence="1" type="ORF">MRB53_018626</name>
</gene>
<evidence type="ECO:0000313" key="2">
    <source>
        <dbReference type="Proteomes" id="UP001234297"/>
    </source>
</evidence>
<accession>A0ACC2M8G5</accession>
<reference evidence="1 2" key="1">
    <citation type="journal article" date="2022" name="Hortic Res">
        <title>A haplotype resolved chromosomal level avocado genome allows analysis of novel avocado genes.</title>
        <authorList>
            <person name="Nath O."/>
            <person name="Fletcher S.J."/>
            <person name="Hayward A."/>
            <person name="Shaw L.M."/>
            <person name="Masouleh A.K."/>
            <person name="Furtado A."/>
            <person name="Henry R.J."/>
            <person name="Mitter N."/>
        </authorList>
    </citation>
    <scope>NUCLEOTIDE SEQUENCE [LARGE SCALE GENOMIC DNA]</scope>
    <source>
        <strain evidence="2">cv. Hass</strain>
    </source>
</reference>
<dbReference type="Proteomes" id="UP001234297">
    <property type="component" value="Chromosome 5"/>
</dbReference>
<evidence type="ECO:0000313" key="1">
    <source>
        <dbReference type="EMBL" id="KAJ8641932.1"/>
    </source>
</evidence>
<organism evidence="1 2">
    <name type="scientific">Persea americana</name>
    <name type="common">Avocado</name>
    <dbReference type="NCBI Taxonomy" id="3435"/>
    <lineage>
        <taxon>Eukaryota</taxon>
        <taxon>Viridiplantae</taxon>
        <taxon>Streptophyta</taxon>
        <taxon>Embryophyta</taxon>
        <taxon>Tracheophyta</taxon>
        <taxon>Spermatophyta</taxon>
        <taxon>Magnoliopsida</taxon>
        <taxon>Magnoliidae</taxon>
        <taxon>Laurales</taxon>
        <taxon>Lauraceae</taxon>
        <taxon>Persea</taxon>
    </lineage>
</organism>
<keyword evidence="2" id="KW-1185">Reference proteome</keyword>
<dbReference type="EMBL" id="CM056813">
    <property type="protein sequence ID" value="KAJ8641932.1"/>
    <property type="molecule type" value="Genomic_DNA"/>
</dbReference>
<comment type="caution">
    <text evidence="1">The sequence shown here is derived from an EMBL/GenBank/DDBJ whole genome shotgun (WGS) entry which is preliminary data.</text>
</comment>
<name>A0ACC2M8G5_PERAE</name>